<dbReference type="Pfam" id="PF21075">
    <property type="entry name" value="GDH_ACT1"/>
    <property type="match status" value="1"/>
</dbReference>
<dbReference type="Pfam" id="PF21077">
    <property type="entry name" value="GDH_ACT3"/>
    <property type="match status" value="1"/>
</dbReference>
<dbReference type="Pfam" id="PF21078">
    <property type="entry name" value="GDH_HM3"/>
    <property type="match status" value="1"/>
</dbReference>
<accession>A0A2A9CR67</accession>
<dbReference type="InterPro" id="IPR007780">
    <property type="entry name" value="NAD_Glu_DH_bac"/>
</dbReference>
<dbReference type="Gene3D" id="3.40.50.720">
    <property type="entry name" value="NAD(P)-binding Rossmann-like Domain"/>
    <property type="match status" value="1"/>
</dbReference>
<evidence type="ECO:0000259" key="5">
    <source>
        <dbReference type="Pfam" id="PF21077"/>
    </source>
</evidence>
<feature type="domain" description="NAD-specific glutamate dehydrogenase C-terminal" evidence="2">
    <location>
        <begin position="1224"/>
        <end position="1558"/>
    </location>
</feature>
<dbReference type="Pfam" id="PF21073">
    <property type="entry name" value="GDH_HM1"/>
    <property type="match status" value="1"/>
</dbReference>
<dbReference type="OrthoDB" id="9758052at2"/>
<dbReference type="GO" id="GO:0006538">
    <property type="term" value="P:L-glutamate catabolic process"/>
    <property type="evidence" value="ECO:0007669"/>
    <property type="project" value="InterPro"/>
</dbReference>
<evidence type="ECO:0000313" key="6">
    <source>
        <dbReference type="EMBL" id="PFG16903.1"/>
    </source>
</evidence>
<evidence type="ECO:0000259" key="3">
    <source>
        <dbReference type="Pfam" id="PF21075"/>
    </source>
</evidence>
<feature type="domain" description="NAD-glutamate dehydrogenase catalytic" evidence="1">
    <location>
        <begin position="693"/>
        <end position="1179"/>
    </location>
</feature>
<dbReference type="PIRSF" id="PIRSF036761">
    <property type="entry name" value="GDH_Mll4104"/>
    <property type="match status" value="1"/>
</dbReference>
<dbReference type="InterPro" id="IPR028971">
    <property type="entry name" value="NAD-GDH_cat"/>
</dbReference>
<feature type="domain" description="NAD-glutamate dehydrogenase ACT2" evidence="4">
    <location>
        <begin position="381"/>
        <end position="470"/>
    </location>
</feature>
<organism evidence="6 7">
    <name type="scientific">Propionicimonas paludicola</name>
    <dbReference type="NCBI Taxonomy" id="185243"/>
    <lineage>
        <taxon>Bacteria</taxon>
        <taxon>Bacillati</taxon>
        <taxon>Actinomycetota</taxon>
        <taxon>Actinomycetes</taxon>
        <taxon>Propionibacteriales</taxon>
        <taxon>Nocardioidaceae</taxon>
        <taxon>Propionicimonas</taxon>
    </lineage>
</organism>
<evidence type="ECO:0000259" key="2">
    <source>
        <dbReference type="Pfam" id="PF21074"/>
    </source>
</evidence>
<dbReference type="Pfam" id="PF21076">
    <property type="entry name" value="GDH_ACT2"/>
    <property type="match status" value="1"/>
</dbReference>
<dbReference type="InterPro" id="IPR049056">
    <property type="entry name" value="NAD_Glu_DH_HM3"/>
</dbReference>
<dbReference type="InterPro" id="IPR048381">
    <property type="entry name" value="GDH_C"/>
</dbReference>
<dbReference type="PANTHER" id="PTHR43403:SF1">
    <property type="entry name" value="NAD-SPECIFIC GLUTAMATE DEHYDROGENASE"/>
    <property type="match status" value="1"/>
</dbReference>
<dbReference type="Proteomes" id="UP000226079">
    <property type="component" value="Unassembled WGS sequence"/>
</dbReference>
<name>A0A2A9CR67_9ACTN</name>
<feature type="domain" description="NAD-glutamate dehydrogenase ACT3" evidence="5">
    <location>
        <begin position="522"/>
        <end position="590"/>
    </location>
</feature>
<evidence type="ECO:0000259" key="4">
    <source>
        <dbReference type="Pfam" id="PF21076"/>
    </source>
</evidence>
<dbReference type="InterPro" id="IPR049064">
    <property type="entry name" value="NAD_Glu_DH_ACT3"/>
</dbReference>
<protein>
    <submittedName>
        <fullName evidence="6">Glutamate dehydrogenase (NAD)</fullName>
    </submittedName>
</protein>
<dbReference type="GO" id="GO:0004352">
    <property type="term" value="F:glutamate dehydrogenase (NAD+) activity"/>
    <property type="evidence" value="ECO:0007669"/>
    <property type="project" value="InterPro"/>
</dbReference>
<evidence type="ECO:0000313" key="7">
    <source>
        <dbReference type="Proteomes" id="UP000226079"/>
    </source>
</evidence>
<dbReference type="InterPro" id="IPR024727">
    <property type="entry name" value="NAD_Glu_DH_N_ACT1"/>
</dbReference>
<dbReference type="Pfam" id="PF21074">
    <property type="entry name" value="GDH_C"/>
    <property type="match status" value="1"/>
</dbReference>
<dbReference type="Pfam" id="PF05088">
    <property type="entry name" value="Bac_GDH_CD"/>
    <property type="match status" value="1"/>
</dbReference>
<keyword evidence="7" id="KW-1185">Reference proteome</keyword>
<reference evidence="6 7" key="1">
    <citation type="submission" date="2017-10" db="EMBL/GenBank/DDBJ databases">
        <title>Sequencing the genomes of 1000 actinobacteria strains.</title>
        <authorList>
            <person name="Klenk H.-P."/>
        </authorList>
    </citation>
    <scope>NUCLEOTIDE SEQUENCE [LARGE SCALE GENOMIC DNA]</scope>
    <source>
        <strain evidence="6 7">DSM 15597</strain>
    </source>
</reference>
<sequence length="1565" mass="169269">MPTVDPGSTAGLRDQLLSAAGAEASPQLRGLLAAYLAPVPEPDLPEIDPVELAALAQAQLAAGRHRRPGQHLVEVFTPDTWDAHGSSVVLIVTDDRPFLVDTAVLELTSQDWSLRQLYHPQPQVRRTAEGELIEVGTGQVESWIALEVYPPLGSSAAELGPQLTAGLERALATVAVVVDDWQPMLTRCRDAITELKAGQQRPDAGEAVELLDWLAGEHFVFLGYAAFASSGSTLSPVAGSGLGLLRGEVGLDPVAAPEAGEQDVLVLFRDQRRSPVYRPAYLTQLVVRQFAADGTLHGEHRFLGLLGAAAYTESVASIPVLAAKSRRLLAGCGFEPNSYGWNATRQVIADYPRDELFEAGVDELSQTIAAVAALRGRRRTRVFLRRSRHGGFVTALVFLPRDRFNTETRLRIQEILLAELGGVELEYATLVSESVLTRLFFVVRLGAQASATLDAARIEGLVSRVTTSWDDEFSRLAASLPSEQRGVEFGEVYEADHPPAVALAHLELANQLTETDSLRVTIADPADADDPADLRLTVLSLEELPLIKVMPHLTALGSDVVDERPYEWDLRGTPVRVYAFGLRLAGEWTADTRARFAEAFVASWTDLCEADQLNQLVILAGLSWRQVSWLRAVSRYLQQAGLSFSQPYLAAALVANPSLAAGLAEIFATKFDPNWSGADGSRAETLAGLEAQLTGQLDAVASLDHDRILRAFAAVIHASVRTNAFTDSPTIALKLLPAELELLPAPRPEYEVFVYSPRVHGVHLRFGPVARGGLRWSDRPEDFRTEVLGLVKAQLVKNTVIVPVGAKGGFVPQRLPDPRDRAAWLAEGVACYRLFVAALLSVTDNIVDQQVIAPPGVLCYDGEDPYLVVAADKGTATFSDYANEISAERGFWLGDAFASGGSAGYDHKVMGITARGAWESVKRHFAEMGLDPARDEFTCVGIGDMAGDVFGNGMLASDRLRLVAAFNHVHIFIDPDPDPAASFAERRRLFALPGSTWADHQGISAGGGVFRRDAKSVPIGPEIRRVLGLDEQVVQLTPNELVASILRAPVDLLFNGGVGTFVKASTETSAQVGDKANDALRVDGRELRARCVAEGGNLGFTQAGRIEYAQAGGRINTDFIDNSAGVDTSDHEVNIKILLSSAPSPLSGPERQELLASMTDEVAALVLSHNFDQNLALANAMYRRFRLAGQHEEWMRVLEADGLLDRHLEGLPGSAEMAARIAAGSGLTRPELAVLLSYTKIALKRWVLASDLPDDPYLADRLVQYFPEPLRQRYAAVMPSHRLARQIITTVAVNRFVNSQGITAYHRLSTETGAEVADIIRAQLASRAIFNVGLDEVRLRRLNGLTAELGTELRVVLLRMVERATRWLLHRSRGSLDIVSAIEEYGPAVAALRPRLPELLTGADQEAAARKASAWLAAGVPEELARPLGAAGQAHTLLSIVQVGHRLGRDPLEIAELHYAISGALGLDLLFGGVDELPRQVRWDAMARAALRDELLAAHADLTEQLASRVTPGTAAEQALSAWLSETPQASARIAMIRQVAEGTPDVAKMNVGLGQVRSLLAECR</sequence>
<dbReference type="InterPro" id="IPR036291">
    <property type="entry name" value="NAD(P)-bd_dom_sf"/>
</dbReference>
<evidence type="ECO:0000259" key="1">
    <source>
        <dbReference type="Pfam" id="PF05088"/>
    </source>
</evidence>
<dbReference type="InterPro" id="IPR049059">
    <property type="entry name" value="NAD_Glu_DH_HM1"/>
</dbReference>
<dbReference type="GO" id="GO:0004069">
    <property type="term" value="F:L-aspartate:2-oxoglutarate aminotransferase activity"/>
    <property type="evidence" value="ECO:0007669"/>
    <property type="project" value="InterPro"/>
</dbReference>
<gene>
    <name evidence="6" type="ORF">ATK74_1458</name>
</gene>
<dbReference type="RefSeq" id="WP_143483589.1">
    <property type="nucleotide sequence ID" value="NZ_PDJC01000001.1"/>
</dbReference>
<dbReference type="PANTHER" id="PTHR43403">
    <property type="entry name" value="NAD-SPECIFIC GLUTAMATE DEHYDROGENASE"/>
    <property type="match status" value="1"/>
</dbReference>
<comment type="caution">
    <text evidence="6">The sequence shown here is derived from an EMBL/GenBank/DDBJ whole genome shotgun (WGS) entry which is preliminary data.</text>
</comment>
<feature type="domain" description="NAD-glutamate dehydrogenase N-terminal ACT1" evidence="3">
    <location>
        <begin position="32"/>
        <end position="148"/>
    </location>
</feature>
<dbReference type="EMBL" id="PDJC01000001">
    <property type="protein sequence ID" value="PFG16903.1"/>
    <property type="molecule type" value="Genomic_DNA"/>
</dbReference>
<proteinExistence type="predicted"/>
<dbReference type="SUPFAM" id="SSF53223">
    <property type="entry name" value="Aminoacid dehydrogenase-like, N-terminal domain"/>
    <property type="match status" value="1"/>
</dbReference>
<dbReference type="InterPro" id="IPR046346">
    <property type="entry name" value="Aminoacid_DH-like_N_sf"/>
</dbReference>
<dbReference type="SUPFAM" id="SSF51735">
    <property type="entry name" value="NAD(P)-binding Rossmann-fold domains"/>
    <property type="match status" value="1"/>
</dbReference>
<dbReference type="InterPro" id="IPR049062">
    <property type="entry name" value="NAD_Glu_DH_ACT2"/>
</dbReference>